<dbReference type="SUPFAM" id="SSF52540">
    <property type="entry name" value="P-loop containing nucleoside triphosphate hydrolases"/>
    <property type="match status" value="1"/>
</dbReference>
<dbReference type="InterPro" id="IPR027417">
    <property type="entry name" value="P-loop_NTPase"/>
</dbReference>
<keyword evidence="1" id="KW-0808">Transferase</keyword>
<name>A0A8S5NN17_9CAUD</name>
<sequence>MPIIIEGPDGAGKSTLAKALADRLDLNILKMTANGGQSATEYMQKLACDGVVIDRCWISEQIYADIFGRTQRIDNDTCEKLTYMCSVLSIPIVIVLPPLAEVVRRLTLRGDEFGDVITDNIGLIYRRYEEFAAANSSVITLDDNDVNWCIKEVLKCML</sequence>
<accession>A0A8S5NN17</accession>
<keyword evidence="1" id="KW-0418">Kinase</keyword>
<dbReference type="Gene3D" id="3.40.50.300">
    <property type="entry name" value="P-loop containing nucleotide triphosphate hydrolases"/>
    <property type="match status" value="1"/>
</dbReference>
<proteinExistence type="predicted"/>
<evidence type="ECO:0000313" key="1">
    <source>
        <dbReference type="EMBL" id="DAD95475.1"/>
    </source>
</evidence>
<dbReference type="GO" id="GO:0016301">
    <property type="term" value="F:kinase activity"/>
    <property type="evidence" value="ECO:0007669"/>
    <property type="project" value="UniProtKB-KW"/>
</dbReference>
<reference evidence="1" key="1">
    <citation type="journal article" date="2021" name="Proc. Natl. Acad. Sci. U.S.A.">
        <title>A Catalog of Tens of Thousands of Viruses from Human Metagenomes Reveals Hidden Associations with Chronic Diseases.</title>
        <authorList>
            <person name="Tisza M.J."/>
            <person name="Buck C.B."/>
        </authorList>
    </citation>
    <scope>NUCLEOTIDE SEQUENCE</scope>
    <source>
        <strain evidence="1">CtFbs2</strain>
    </source>
</reference>
<protein>
    <submittedName>
        <fullName evidence="1">Thymidylate kinase</fullName>
    </submittedName>
</protein>
<organism evidence="1">
    <name type="scientific">Siphoviridae sp. ctFbs2</name>
    <dbReference type="NCBI Taxonomy" id="2826213"/>
    <lineage>
        <taxon>Viruses</taxon>
        <taxon>Duplodnaviria</taxon>
        <taxon>Heunggongvirae</taxon>
        <taxon>Uroviricota</taxon>
        <taxon>Caudoviricetes</taxon>
    </lineage>
</organism>
<dbReference type="EMBL" id="BK015193">
    <property type="protein sequence ID" value="DAD95475.1"/>
    <property type="molecule type" value="Genomic_DNA"/>
</dbReference>